<sequence length="161" mass="18500">MSQRQKRSQKAHTLAFPLTEKFRHLSRLMGKRGDTNQREGEQVDVPSTLFVHGATEMDATNSAKQQHRQVHLYPATIYTQICTAPCFSTAEHRALEKRIENAEFAGIFTGPTARDAPVVLRIRELDGRVRSVLCPWYDFRNTEAHSCLISEDELRYIEKKI</sequence>
<organism evidence="1 2">
    <name type="scientific">Penicillium cf. viridicatum</name>
    <dbReference type="NCBI Taxonomy" id="2972119"/>
    <lineage>
        <taxon>Eukaryota</taxon>
        <taxon>Fungi</taxon>
        <taxon>Dikarya</taxon>
        <taxon>Ascomycota</taxon>
        <taxon>Pezizomycotina</taxon>
        <taxon>Eurotiomycetes</taxon>
        <taxon>Eurotiomycetidae</taxon>
        <taxon>Eurotiales</taxon>
        <taxon>Aspergillaceae</taxon>
        <taxon>Penicillium</taxon>
    </lineage>
</organism>
<evidence type="ECO:0000313" key="1">
    <source>
        <dbReference type="EMBL" id="KAJ5197135.1"/>
    </source>
</evidence>
<evidence type="ECO:0000313" key="2">
    <source>
        <dbReference type="Proteomes" id="UP001150942"/>
    </source>
</evidence>
<reference evidence="1" key="1">
    <citation type="submission" date="2022-11" db="EMBL/GenBank/DDBJ databases">
        <authorList>
            <person name="Petersen C."/>
        </authorList>
    </citation>
    <scope>NUCLEOTIDE SEQUENCE</scope>
    <source>
        <strain evidence="1">IBT 20477</strain>
    </source>
</reference>
<protein>
    <submittedName>
        <fullName evidence="1">Uncharacterized protein</fullName>
    </submittedName>
</protein>
<proteinExistence type="predicted"/>
<dbReference type="Proteomes" id="UP001150942">
    <property type="component" value="Unassembled WGS sequence"/>
</dbReference>
<dbReference type="EMBL" id="JAPQKQ010000005">
    <property type="protein sequence ID" value="KAJ5197135.1"/>
    <property type="molecule type" value="Genomic_DNA"/>
</dbReference>
<gene>
    <name evidence="1" type="ORF">N7449_007614</name>
</gene>
<comment type="caution">
    <text evidence="1">The sequence shown here is derived from an EMBL/GenBank/DDBJ whole genome shotgun (WGS) entry which is preliminary data.</text>
</comment>
<dbReference type="AlphaFoldDB" id="A0A9W9JHN1"/>
<accession>A0A9W9JHN1</accession>
<keyword evidence="2" id="KW-1185">Reference proteome</keyword>
<name>A0A9W9JHN1_9EURO</name>
<reference evidence="1" key="2">
    <citation type="journal article" date="2023" name="IMA Fungus">
        <title>Comparative genomic study of the Penicillium genus elucidates a diverse pangenome and 15 lateral gene transfer events.</title>
        <authorList>
            <person name="Petersen C."/>
            <person name="Sorensen T."/>
            <person name="Nielsen M.R."/>
            <person name="Sondergaard T.E."/>
            <person name="Sorensen J.L."/>
            <person name="Fitzpatrick D.A."/>
            <person name="Frisvad J.C."/>
            <person name="Nielsen K.L."/>
        </authorList>
    </citation>
    <scope>NUCLEOTIDE SEQUENCE</scope>
    <source>
        <strain evidence="1">IBT 20477</strain>
    </source>
</reference>